<feature type="region of interest" description="Disordered" evidence="3">
    <location>
        <begin position="32"/>
        <end position="56"/>
    </location>
</feature>
<dbReference type="GO" id="GO:0008083">
    <property type="term" value="F:growth factor activity"/>
    <property type="evidence" value="ECO:0007669"/>
    <property type="project" value="InterPro"/>
</dbReference>
<evidence type="ECO:0000313" key="4">
    <source>
        <dbReference type="EMBL" id="KAF2884609.1"/>
    </source>
</evidence>
<dbReference type="PROSITE" id="PS00247">
    <property type="entry name" value="HBGF_FGF"/>
    <property type="match status" value="1"/>
</dbReference>
<dbReference type="PRINTS" id="PR00263">
    <property type="entry name" value="HBGFFGF"/>
</dbReference>
<evidence type="ECO:0000313" key="5">
    <source>
        <dbReference type="Proteomes" id="UP000801492"/>
    </source>
</evidence>
<sequence>MVKVLFLGLLAATMCGFVSAASVPQIARSSRQEASPLASPQPPSVEDPAVRSERSTNLSHITGTARKIQMYIKNRHLQLLPDGTVNGTSDDNSVYTILQRTTVGIGQLKIQGVATCQYLCMDSCGLLYGSRDFGDECIFNEMIEQHHYNTYSSTKYSNERRTLYLALNRRGQPRKVMLRANQQLGRLSSYTRVLTRTVVPERAEELHPMRHHSHLCASPTPLPVTRSPSSLVDPPTETPRCRKRKKRKKKKRKCVEGDTDSELCHKRQTVANNRKTQIRLNNNNNSTRKCEIEDSDECQRVEVTEKKRHKTKFGDKLNLSGTKKRKKHQKGVRNKKARVIVTSTEAVVTDEVPSDEDYTMESTTMWEWEDSTVMPDESSTSRPD</sequence>
<dbReference type="CDD" id="cd23311">
    <property type="entry name" value="beta-trefoil_FGF_Bnl-like"/>
    <property type="match status" value="1"/>
</dbReference>
<feature type="signal peptide" evidence="2">
    <location>
        <begin position="1"/>
        <end position="20"/>
    </location>
</feature>
<protein>
    <recommendedName>
        <fullName evidence="2">Fibroblast growth factor</fullName>
        <shortName evidence="2">FGF</shortName>
    </recommendedName>
</protein>
<dbReference type="SUPFAM" id="SSF50353">
    <property type="entry name" value="Cytokine"/>
    <property type="match status" value="1"/>
</dbReference>
<evidence type="ECO:0000256" key="3">
    <source>
        <dbReference type="SAM" id="MobiDB-lite"/>
    </source>
</evidence>
<dbReference type="EMBL" id="VTPC01090152">
    <property type="protein sequence ID" value="KAF2884609.1"/>
    <property type="molecule type" value="Genomic_DNA"/>
</dbReference>
<dbReference type="InterPro" id="IPR008996">
    <property type="entry name" value="IL1/FGF"/>
</dbReference>
<evidence type="ECO:0000256" key="2">
    <source>
        <dbReference type="RuleBase" id="RU049442"/>
    </source>
</evidence>
<gene>
    <name evidence="4" type="ORF">ILUMI_21573</name>
</gene>
<dbReference type="Pfam" id="PF00167">
    <property type="entry name" value="FGF"/>
    <property type="match status" value="1"/>
</dbReference>
<dbReference type="Proteomes" id="UP000801492">
    <property type="component" value="Unassembled WGS sequence"/>
</dbReference>
<dbReference type="OrthoDB" id="5987799at2759"/>
<feature type="compositionally biased region" description="Basic residues" evidence="3">
    <location>
        <begin position="241"/>
        <end position="253"/>
    </location>
</feature>
<dbReference type="AlphaFoldDB" id="A0A8K0G3L1"/>
<accession>A0A8K0G3L1</accession>
<organism evidence="4 5">
    <name type="scientific">Ignelater luminosus</name>
    <name type="common">Cucubano</name>
    <name type="synonym">Pyrophorus luminosus</name>
    <dbReference type="NCBI Taxonomy" id="2038154"/>
    <lineage>
        <taxon>Eukaryota</taxon>
        <taxon>Metazoa</taxon>
        <taxon>Ecdysozoa</taxon>
        <taxon>Arthropoda</taxon>
        <taxon>Hexapoda</taxon>
        <taxon>Insecta</taxon>
        <taxon>Pterygota</taxon>
        <taxon>Neoptera</taxon>
        <taxon>Endopterygota</taxon>
        <taxon>Coleoptera</taxon>
        <taxon>Polyphaga</taxon>
        <taxon>Elateriformia</taxon>
        <taxon>Elateroidea</taxon>
        <taxon>Elateridae</taxon>
        <taxon>Agrypninae</taxon>
        <taxon>Pyrophorini</taxon>
        <taxon>Ignelater</taxon>
    </lineage>
</organism>
<proteinExistence type="inferred from homology"/>
<dbReference type="PRINTS" id="PR00262">
    <property type="entry name" value="IL1HBGF"/>
</dbReference>
<dbReference type="Gene3D" id="2.80.10.50">
    <property type="match status" value="1"/>
</dbReference>
<reference evidence="4" key="1">
    <citation type="submission" date="2019-08" db="EMBL/GenBank/DDBJ databases">
        <title>The genome of the North American firefly Photinus pyralis.</title>
        <authorList>
            <consortium name="Photinus pyralis genome working group"/>
            <person name="Fallon T.R."/>
            <person name="Sander Lower S.E."/>
            <person name="Weng J.-K."/>
        </authorList>
    </citation>
    <scope>NUCLEOTIDE SEQUENCE</scope>
    <source>
        <strain evidence="4">TRF0915ILg1</strain>
        <tissue evidence="4">Whole body</tissue>
    </source>
</reference>
<keyword evidence="5" id="KW-1185">Reference proteome</keyword>
<dbReference type="InterPro" id="IPR002209">
    <property type="entry name" value="Fibroblast_GF_fam"/>
</dbReference>
<keyword evidence="2" id="KW-0732">Signal</keyword>
<dbReference type="PANTHER" id="PTHR11486">
    <property type="entry name" value="FIBROBLAST GROWTH FACTOR"/>
    <property type="match status" value="1"/>
</dbReference>
<feature type="region of interest" description="Disordered" evidence="3">
    <location>
        <begin position="352"/>
        <end position="384"/>
    </location>
</feature>
<comment type="similarity">
    <text evidence="1 2">Belongs to the heparin-binding growth factors family.</text>
</comment>
<name>A0A8K0G3L1_IGNLU</name>
<feature type="region of interest" description="Disordered" evidence="3">
    <location>
        <begin position="209"/>
        <end position="261"/>
    </location>
</feature>
<comment type="caution">
    <text evidence="4">The sequence shown here is derived from an EMBL/GenBank/DDBJ whole genome shotgun (WGS) entry which is preliminary data.</text>
</comment>
<feature type="chain" id="PRO_5035488240" description="Fibroblast growth factor" evidence="2">
    <location>
        <begin position="21"/>
        <end position="384"/>
    </location>
</feature>
<dbReference type="SMART" id="SM00442">
    <property type="entry name" value="FGF"/>
    <property type="match status" value="1"/>
</dbReference>
<evidence type="ECO:0000256" key="1">
    <source>
        <dbReference type="ARBA" id="ARBA00007936"/>
    </source>
</evidence>